<sequence>MTDLCFVVTRAPQAGHLGQETFDLAVAGGVFDQQIEVIFTGSGLLHLAAHEPLPGHKSLVKLWQSASMFGVERFVVPAAEADRYRQLQASPLTDRIEFLDAAAIQALLRSSREVMVL</sequence>
<accession>A0A4Z0WAL4</accession>
<dbReference type="Proteomes" id="UP000297475">
    <property type="component" value="Unassembled WGS sequence"/>
</dbReference>
<evidence type="ECO:0000313" key="1">
    <source>
        <dbReference type="EMBL" id="TGG95689.1"/>
    </source>
</evidence>
<proteinExistence type="predicted"/>
<comment type="caution">
    <text evidence="1">The sequence shown here is derived from an EMBL/GenBank/DDBJ whole genome shotgun (WGS) entry which is preliminary data.</text>
</comment>
<dbReference type="RefSeq" id="WP_135481559.1">
    <property type="nucleotide sequence ID" value="NZ_SRMF01000001.1"/>
</dbReference>
<dbReference type="SUPFAM" id="SSF75169">
    <property type="entry name" value="DsrEFH-like"/>
    <property type="match status" value="1"/>
</dbReference>
<dbReference type="InterPro" id="IPR027396">
    <property type="entry name" value="DsrEFH-like"/>
</dbReference>
<name>A0A4Z0WAL4_9GAMM</name>
<reference evidence="1 2" key="1">
    <citation type="submission" date="2019-04" db="EMBL/GenBank/DDBJ databases">
        <title>Natronospirillum operosus gen. nov., sp. nov., a haloalkaliphilic satellite isolated from decaying biomass of laboratory culture of cyanobacterium Geitlerinema sp. and proposal of Natronospirillaceae fam. nov. and Saccharospirillaceae fam. nov.</title>
        <authorList>
            <person name="Kevbrin V."/>
            <person name="Boltyanskaya Y."/>
            <person name="Koziaeva V."/>
            <person name="Grouzdev D.S."/>
            <person name="Park M."/>
            <person name="Cho J."/>
        </authorList>
    </citation>
    <scope>NUCLEOTIDE SEQUENCE [LARGE SCALE GENOMIC DNA]</scope>
    <source>
        <strain evidence="1 2">G-116</strain>
    </source>
</reference>
<dbReference type="Gene3D" id="3.40.1260.10">
    <property type="entry name" value="DsrEFH-like"/>
    <property type="match status" value="1"/>
</dbReference>
<protein>
    <submittedName>
        <fullName evidence="1">Uncharacterized protein</fullName>
    </submittedName>
</protein>
<dbReference type="EMBL" id="SRMF01000001">
    <property type="protein sequence ID" value="TGG95689.1"/>
    <property type="molecule type" value="Genomic_DNA"/>
</dbReference>
<keyword evidence="2" id="KW-1185">Reference proteome</keyword>
<dbReference type="AlphaFoldDB" id="A0A4Z0WAL4"/>
<organism evidence="1 2">
    <name type="scientific">Natronospirillum operosum</name>
    <dbReference type="NCBI Taxonomy" id="2759953"/>
    <lineage>
        <taxon>Bacteria</taxon>
        <taxon>Pseudomonadati</taxon>
        <taxon>Pseudomonadota</taxon>
        <taxon>Gammaproteobacteria</taxon>
        <taxon>Oceanospirillales</taxon>
        <taxon>Natronospirillaceae</taxon>
        <taxon>Natronospirillum</taxon>
    </lineage>
</organism>
<dbReference type="Pfam" id="PF02635">
    <property type="entry name" value="DsrE"/>
    <property type="match status" value="1"/>
</dbReference>
<dbReference type="OrthoDB" id="9789418at2"/>
<evidence type="ECO:0000313" key="2">
    <source>
        <dbReference type="Proteomes" id="UP000297475"/>
    </source>
</evidence>
<gene>
    <name evidence="1" type="ORF">E4656_04565</name>
</gene>
<dbReference type="InterPro" id="IPR003787">
    <property type="entry name" value="Sulphur_relay_DsrE/F-like"/>
</dbReference>